<proteinExistence type="predicted"/>
<accession>A0A7T7L2A4</accession>
<dbReference type="InterPro" id="IPR036388">
    <property type="entry name" value="WH-like_DNA-bd_sf"/>
</dbReference>
<dbReference type="Gene3D" id="1.10.10.10">
    <property type="entry name" value="Winged helix-like DNA-binding domain superfamily/Winged helix DNA-binding domain"/>
    <property type="match status" value="1"/>
</dbReference>
<dbReference type="EMBL" id="CP066831">
    <property type="protein sequence ID" value="QQM45140.1"/>
    <property type="molecule type" value="Genomic_DNA"/>
</dbReference>
<dbReference type="GO" id="GO:0003677">
    <property type="term" value="F:DNA binding"/>
    <property type="evidence" value="ECO:0007669"/>
    <property type="project" value="UniProtKB-KW"/>
</dbReference>
<dbReference type="Proteomes" id="UP000595636">
    <property type="component" value="Chromosome"/>
</dbReference>
<evidence type="ECO:0000256" key="1">
    <source>
        <dbReference type="ARBA" id="ARBA00023015"/>
    </source>
</evidence>
<dbReference type="PANTHER" id="PTHR44688:SF16">
    <property type="entry name" value="DNA-BINDING TRANSCRIPTIONAL ACTIVATOR DEVR_DOSR"/>
    <property type="match status" value="1"/>
</dbReference>
<dbReference type="RefSeq" id="WP_200399949.1">
    <property type="nucleotide sequence ID" value="NZ_CP066831.1"/>
</dbReference>
<dbReference type="SUPFAM" id="SSF46894">
    <property type="entry name" value="C-terminal effector domain of the bipartite response regulators"/>
    <property type="match status" value="1"/>
</dbReference>
<evidence type="ECO:0000313" key="6">
    <source>
        <dbReference type="Proteomes" id="UP000595636"/>
    </source>
</evidence>
<evidence type="ECO:0000259" key="4">
    <source>
        <dbReference type="PROSITE" id="PS50043"/>
    </source>
</evidence>
<dbReference type="InterPro" id="IPR000792">
    <property type="entry name" value="Tscrpt_reg_LuxR_C"/>
</dbReference>
<dbReference type="PROSITE" id="PS50043">
    <property type="entry name" value="HTH_LUXR_2"/>
    <property type="match status" value="1"/>
</dbReference>
<dbReference type="CDD" id="cd06170">
    <property type="entry name" value="LuxR_C_like"/>
    <property type="match status" value="1"/>
</dbReference>
<keyword evidence="3" id="KW-0804">Transcription</keyword>
<keyword evidence="2" id="KW-0238">DNA-binding</keyword>
<dbReference type="SMART" id="SM00421">
    <property type="entry name" value="HTH_LUXR"/>
    <property type="match status" value="1"/>
</dbReference>
<gene>
    <name evidence="5" type="ORF">JEQ17_40915</name>
</gene>
<dbReference type="PRINTS" id="PR00038">
    <property type="entry name" value="HTHLUXR"/>
</dbReference>
<reference evidence="5 6" key="1">
    <citation type="submission" date="2020-12" db="EMBL/GenBank/DDBJ databases">
        <title>A novel species.</title>
        <authorList>
            <person name="Li K."/>
        </authorList>
    </citation>
    <scope>NUCLEOTIDE SEQUENCE [LARGE SCALE GENOMIC DNA]</scope>
    <source>
        <strain evidence="5 6">ZYC-3</strain>
    </source>
</reference>
<keyword evidence="1" id="KW-0805">Transcription regulation</keyword>
<evidence type="ECO:0000256" key="2">
    <source>
        <dbReference type="ARBA" id="ARBA00023125"/>
    </source>
</evidence>
<feature type="domain" description="HTH luxR-type" evidence="4">
    <location>
        <begin position="1"/>
        <end position="62"/>
    </location>
</feature>
<dbReference type="InterPro" id="IPR016032">
    <property type="entry name" value="Sig_transdc_resp-reg_C-effctor"/>
</dbReference>
<keyword evidence="6" id="KW-1185">Reference proteome</keyword>
<evidence type="ECO:0000313" key="5">
    <source>
        <dbReference type="EMBL" id="QQM45140.1"/>
    </source>
</evidence>
<name>A0A7T7L2A4_9ACTN</name>
<dbReference type="GO" id="GO:0006355">
    <property type="term" value="P:regulation of DNA-templated transcription"/>
    <property type="evidence" value="ECO:0007669"/>
    <property type="project" value="InterPro"/>
</dbReference>
<dbReference type="PANTHER" id="PTHR44688">
    <property type="entry name" value="DNA-BINDING TRANSCRIPTIONAL ACTIVATOR DEVR_DOSR"/>
    <property type="match status" value="1"/>
</dbReference>
<protein>
    <submittedName>
        <fullName evidence="5">Helix-turn-helix domain-containing protein</fullName>
    </submittedName>
</protein>
<organism evidence="5 6">
    <name type="scientific">Streptomyces liliifuscus</name>
    <dbReference type="NCBI Taxonomy" id="2797636"/>
    <lineage>
        <taxon>Bacteria</taxon>
        <taxon>Bacillati</taxon>
        <taxon>Actinomycetota</taxon>
        <taxon>Actinomycetes</taxon>
        <taxon>Kitasatosporales</taxon>
        <taxon>Streptomycetaceae</taxon>
        <taxon>Streptomyces</taxon>
    </lineage>
</organism>
<dbReference type="AlphaFoldDB" id="A0A7T7L2A4"/>
<evidence type="ECO:0000256" key="3">
    <source>
        <dbReference type="ARBA" id="ARBA00023163"/>
    </source>
</evidence>
<dbReference type="Pfam" id="PF00196">
    <property type="entry name" value="GerE"/>
    <property type="match status" value="1"/>
</dbReference>
<sequence>MTALTARQREVLRLTAAGLSSTQIGRRLGINGRTVAHHLSSTYRVLGAHDRAHAVALAIHFGYITLAELAHIASKETAA</sequence>
<dbReference type="KEGG" id="slf:JEQ17_40915"/>